<evidence type="ECO:0008006" key="3">
    <source>
        <dbReference type="Google" id="ProtNLM"/>
    </source>
</evidence>
<name>A0A821U0H3_9BILA</name>
<accession>A0A821U0H3</accession>
<evidence type="ECO:0000313" key="2">
    <source>
        <dbReference type="Proteomes" id="UP000663873"/>
    </source>
</evidence>
<comment type="caution">
    <text evidence="1">The sequence shown here is derived from an EMBL/GenBank/DDBJ whole genome shotgun (WGS) entry which is preliminary data.</text>
</comment>
<sequence>MIPCVYCLRTKKDEDVYVKILQHLLTIASQKGVILNPTRITCDFELATINAFRA</sequence>
<protein>
    <recommendedName>
        <fullName evidence="3">MULE transposase domain-containing protein</fullName>
    </recommendedName>
</protein>
<dbReference type="EMBL" id="CAJOBP010070881">
    <property type="protein sequence ID" value="CAF4882679.1"/>
    <property type="molecule type" value="Genomic_DNA"/>
</dbReference>
<feature type="non-terminal residue" evidence="1">
    <location>
        <position position="54"/>
    </location>
</feature>
<dbReference type="Proteomes" id="UP000663873">
    <property type="component" value="Unassembled WGS sequence"/>
</dbReference>
<reference evidence="1" key="1">
    <citation type="submission" date="2021-02" db="EMBL/GenBank/DDBJ databases">
        <authorList>
            <person name="Nowell W R."/>
        </authorList>
    </citation>
    <scope>NUCLEOTIDE SEQUENCE</scope>
</reference>
<dbReference type="AlphaFoldDB" id="A0A821U0H3"/>
<organism evidence="1 2">
    <name type="scientific">Rotaria socialis</name>
    <dbReference type="NCBI Taxonomy" id="392032"/>
    <lineage>
        <taxon>Eukaryota</taxon>
        <taxon>Metazoa</taxon>
        <taxon>Spiralia</taxon>
        <taxon>Gnathifera</taxon>
        <taxon>Rotifera</taxon>
        <taxon>Eurotatoria</taxon>
        <taxon>Bdelloidea</taxon>
        <taxon>Philodinida</taxon>
        <taxon>Philodinidae</taxon>
        <taxon>Rotaria</taxon>
    </lineage>
</organism>
<gene>
    <name evidence="1" type="ORF">UJA718_LOCUS44761</name>
</gene>
<keyword evidence="2" id="KW-1185">Reference proteome</keyword>
<evidence type="ECO:0000313" key="1">
    <source>
        <dbReference type="EMBL" id="CAF4882679.1"/>
    </source>
</evidence>
<proteinExistence type="predicted"/>